<dbReference type="Proteomes" id="UP000037405">
    <property type="component" value="Unassembled WGS sequence"/>
</dbReference>
<dbReference type="FunFam" id="3.30.565.10:FF:000006">
    <property type="entry name" value="Sensor histidine kinase WalK"/>
    <property type="match status" value="1"/>
</dbReference>
<evidence type="ECO:0000256" key="2">
    <source>
        <dbReference type="ARBA" id="ARBA00004651"/>
    </source>
</evidence>
<dbReference type="SMART" id="SM00304">
    <property type="entry name" value="HAMP"/>
    <property type="match status" value="1"/>
</dbReference>
<dbReference type="PRINTS" id="PR00344">
    <property type="entry name" value="BCTRLSENSOR"/>
</dbReference>
<dbReference type="InterPro" id="IPR003661">
    <property type="entry name" value="HisK_dim/P_dom"/>
</dbReference>
<dbReference type="SUPFAM" id="SSF55874">
    <property type="entry name" value="ATPase domain of HSP90 chaperone/DNA topoisomerase II/histidine kinase"/>
    <property type="match status" value="1"/>
</dbReference>
<evidence type="ECO:0000256" key="17">
    <source>
        <dbReference type="SAM" id="Phobius"/>
    </source>
</evidence>
<keyword evidence="9" id="KW-0418">Kinase</keyword>
<dbReference type="EMBL" id="LGUE01000004">
    <property type="protein sequence ID" value="KON84705.1"/>
    <property type="molecule type" value="Genomic_DNA"/>
</dbReference>
<comment type="subcellular location">
    <subcellularLocation>
        <location evidence="2">Cell membrane</location>
        <topology evidence="2">Multi-pass membrane protein</topology>
    </subcellularLocation>
</comment>
<evidence type="ECO:0000256" key="15">
    <source>
        <dbReference type="ARBA" id="ARBA00037219"/>
    </source>
</evidence>
<comment type="function">
    <text evidence="15">Member of the two-component regulatory system HssS/HssR involved in intracellular heme homeostasis and tempering of staphylococcal virulence. HssS functions as a heme sensor histidine kinase which is autophosphorylated at a histidine residue and transfers its phosphate group to an aspartate residue of HssR. HssR/HssS activates the expression of hrtAB, an efflux pump, in response to extracellular heme, hemin, hemoglobin or blood.</text>
</comment>
<proteinExistence type="predicted"/>
<reference evidence="21" key="1">
    <citation type="submission" date="2015-07" db="EMBL/GenBank/DDBJ databases">
        <title>Fjat-14235 jcm11544.</title>
        <authorList>
            <person name="Liu B."/>
            <person name="Wang J."/>
            <person name="Zhu Y."/>
            <person name="Liu G."/>
            <person name="Chen Q."/>
            <person name="Chen Z."/>
            <person name="Lan J."/>
            <person name="Che J."/>
            <person name="Ge C."/>
            <person name="Shi H."/>
            <person name="Pan Z."/>
            <person name="Liu X."/>
        </authorList>
    </citation>
    <scope>NUCLEOTIDE SEQUENCE [LARGE SCALE GENOMIC DNA]</scope>
    <source>
        <strain evidence="21">JCM 11544</strain>
    </source>
</reference>
<keyword evidence="14 17" id="KW-0472">Membrane</keyword>
<dbReference type="CDD" id="cd06225">
    <property type="entry name" value="HAMP"/>
    <property type="match status" value="1"/>
</dbReference>
<dbReference type="InterPro" id="IPR003594">
    <property type="entry name" value="HATPase_dom"/>
</dbReference>
<dbReference type="InterPro" id="IPR004358">
    <property type="entry name" value="Sig_transdc_His_kin-like_C"/>
</dbReference>
<dbReference type="SMART" id="SM00387">
    <property type="entry name" value="HATPase_c"/>
    <property type="match status" value="1"/>
</dbReference>
<dbReference type="STRING" id="189381.GCA_900166615_01532"/>
<sequence length="459" mass="52419">MKTLYKQFIAATLLILVVSTVLGFFLANVFYMNYTKKKTDQQQEDRAKEIVKVLDAMHHSGETFDRYLDSVSKLGYQIYVTNGQGDERFYGLPFKNEEFPEEAERVLTEGDVYHGISNFSTLNFMFGHFSNELQNTVGVPFEYDGDTYGLFIRSDTKLLASDFHTVLAGFIAVIAILNIVGMMMLAKQLTRPISKLTEATRQVSQENFSYPIDIHRKDEIGELSESFHRMQDQLLHNDRARKSFISSVSHDFQSPLMNIQGYADLLKTAEGEEERIEYAEVIERETKRLSNLTKQLLLLTSLDQEAYPLKVTDYRLDEQLKAVIRKYRWRMDEEGIELSYKIPVATVRADEELLENVWENLLTNAIKYNREDGTIGITLEQDGGTRVIISDTGIGIPEDEVSQVFDKFYRVDDSRTKEGTGLGLSIVRQIISLHGGEVAIESELGKGTRFIITLPSKEN</sequence>
<dbReference type="OrthoDB" id="9813151at2"/>
<dbReference type="PROSITE" id="PS50885">
    <property type="entry name" value="HAMP"/>
    <property type="match status" value="1"/>
</dbReference>
<evidence type="ECO:0000313" key="21">
    <source>
        <dbReference type="Proteomes" id="UP000037405"/>
    </source>
</evidence>
<dbReference type="SUPFAM" id="SSF158472">
    <property type="entry name" value="HAMP domain-like"/>
    <property type="match status" value="1"/>
</dbReference>
<keyword evidence="21" id="KW-1185">Reference proteome</keyword>
<dbReference type="FunFam" id="1.10.287.130:FF:000001">
    <property type="entry name" value="Two-component sensor histidine kinase"/>
    <property type="match status" value="1"/>
</dbReference>
<dbReference type="PANTHER" id="PTHR45528:SF11">
    <property type="entry name" value="HISTIDINE KINASE"/>
    <property type="match status" value="1"/>
</dbReference>
<evidence type="ECO:0000256" key="13">
    <source>
        <dbReference type="ARBA" id="ARBA00023026"/>
    </source>
</evidence>
<feature type="transmembrane region" description="Helical" evidence="17">
    <location>
        <begin position="163"/>
        <end position="186"/>
    </location>
</feature>
<dbReference type="EC" id="2.7.13.3" evidence="3"/>
<dbReference type="GO" id="GO:0005886">
    <property type="term" value="C:plasma membrane"/>
    <property type="evidence" value="ECO:0007669"/>
    <property type="project" value="UniProtKB-SubCell"/>
</dbReference>
<dbReference type="InterPro" id="IPR050398">
    <property type="entry name" value="HssS/ArlS-like"/>
</dbReference>
<dbReference type="CDD" id="cd00075">
    <property type="entry name" value="HATPase"/>
    <property type="match status" value="1"/>
</dbReference>
<protein>
    <recommendedName>
        <fullName evidence="16">Heme sensor protein HssS</fullName>
        <ecNumber evidence="3">2.7.13.3</ecNumber>
    </recommendedName>
</protein>
<evidence type="ECO:0000256" key="11">
    <source>
        <dbReference type="ARBA" id="ARBA00022989"/>
    </source>
</evidence>
<dbReference type="GO" id="GO:0005524">
    <property type="term" value="F:ATP binding"/>
    <property type="evidence" value="ECO:0007669"/>
    <property type="project" value="UniProtKB-KW"/>
</dbReference>
<dbReference type="InterPro" id="IPR036890">
    <property type="entry name" value="HATPase_C_sf"/>
</dbReference>
<keyword evidence="5" id="KW-0597">Phosphoprotein</keyword>
<evidence type="ECO:0000259" key="18">
    <source>
        <dbReference type="PROSITE" id="PS50109"/>
    </source>
</evidence>
<evidence type="ECO:0000256" key="14">
    <source>
        <dbReference type="ARBA" id="ARBA00023136"/>
    </source>
</evidence>
<comment type="caution">
    <text evidence="20">The sequence shown here is derived from an EMBL/GenBank/DDBJ whole genome shotgun (WGS) entry which is preliminary data.</text>
</comment>
<evidence type="ECO:0000256" key="6">
    <source>
        <dbReference type="ARBA" id="ARBA00022679"/>
    </source>
</evidence>
<evidence type="ECO:0000256" key="9">
    <source>
        <dbReference type="ARBA" id="ARBA00022777"/>
    </source>
</evidence>
<keyword evidence="7 17" id="KW-0812">Transmembrane</keyword>
<dbReference type="RefSeq" id="WP_053428304.1">
    <property type="nucleotide sequence ID" value="NZ_LGUE01000004.1"/>
</dbReference>
<dbReference type="PROSITE" id="PS50109">
    <property type="entry name" value="HIS_KIN"/>
    <property type="match status" value="1"/>
</dbReference>
<dbReference type="Gene3D" id="1.10.287.130">
    <property type="match status" value="1"/>
</dbReference>
<evidence type="ECO:0000256" key="10">
    <source>
        <dbReference type="ARBA" id="ARBA00022840"/>
    </source>
</evidence>
<keyword evidence="4" id="KW-1003">Cell membrane</keyword>
<evidence type="ECO:0000256" key="4">
    <source>
        <dbReference type="ARBA" id="ARBA00022475"/>
    </source>
</evidence>
<dbReference type="SUPFAM" id="SSF47384">
    <property type="entry name" value="Homodimeric domain of signal transducing histidine kinase"/>
    <property type="match status" value="1"/>
</dbReference>
<dbReference type="SMART" id="SM00388">
    <property type="entry name" value="HisKA"/>
    <property type="match status" value="1"/>
</dbReference>
<evidence type="ECO:0000256" key="5">
    <source>
        <dbReference type="ARBA" id="ARBA00022553"/>
    </source>
</evidence>
<dbReference type="Gene3D" id="3.30.565.10">
    <property type="entry name" value="Histidine kinase-like ATPase, C-terminal domain"/>
    <property type="match status" value="1"/>
</dbReference>
<evidence type="ECO:0000256" key="12">
    <source>
        <dbReference type="ARBA" id="ARBA00023012"/>
    </source>
</evidence>
<dbReference type="CDD" id="cd00082">
    <property type="entry name" value="HisKA"/>
    <property type="match status" value="1"/>
</dbReference>
<keyword evidence="12" id="KW-0902">Two-component regulatory system</keyword>
<comment type="catalytic activity">
    <reaction evidence="1">
        <text>ATP + protein L-histidine = ADP + protein N-phospho-L-histidine.</text>
        <dbReference type="EC" id="2.7.13.3"/>
    </reaction>
</comment>
<dbReference type="InterPro" id="IPR003660">
    <property type="entry name" value="HAMP_dom"/>
</dbReference>
<evidence type="ECO:0000313" key="20">
    <source>
        <dbReference type="EMBL" id="KON84705.1"/>
    </source>
</evidence>
<evidence type="ECO:0000256" key="8">
    <source>
        <dbReference type="ARBA" id="ARBA00022741"/>
    </source>
</evidence>
<dbReference type="InterPro" id="IPR036097">
    <property type="entry name" value="HisK_dim/P_sf"/>
</dbReference>
<keyword evidence="11 17" id="KW-1133">Transmembrane helix</keyword>
<keyword evidence="10" id="KW-0067">ATP-binding</keyword>
<dbReference type="Pfam" id="PF00512">
    <property type="entry name" value="HisKA"/>
    <property type="match status" value="1"/>
</dbReference>
<organism evidence="20 21">
    <name type="scientific">Rossellomorea marisflavi</name>
    <dbReference type="NCBI Taxonomy" id="189381"/>
    <lineage>
        <taxon>Bacteria</taxon>
        <taxon>Bacillati</taxon>
        <taxon>Bacillota</taxon>
        <taxon>Bacilli</taxon>
        <taxon>Bacillales</taxon>
        <taxon>Bacillaceae</taxon>
        <taxon>Rossellomorea</taxon>
    </lineage>
</organism>
<evidence type="ECO:0000259" key="19">
    <source>
        <dbReference type="PROSITE" id="PS50885"/>
    </source>
</evidence>
<evidence type="ECO:0000256" key="3">
    <source>
        <dbReference type="ARBA" id="ARBA00012438"/>
    </source>
</evidence>
<feature type="domain" description="Histidine kinase" evidence="18">
    <location>
        <begin position="247"/>
        <end position="458"/>
    </location>
</feature>
<evidence type="ECO:0000256" key="16">
    <source>
        <dbReference type="ARBA" id="ARBA00040841"/>
    </source>
</evidence>
<dbReference type="AlphaFoldDB" id="A0A0M0G4D7"/>
<evidence type="ECO:0000256" key="7">
    <source>
        <dbReference type="ARBA" id="ARBA00022692"/>
    </source>
</evidence>
<keyword evidence="13" id="KW-0843">Virulence</keyword>
<dbReference type="GO" id="GO:0000155">
    <property type="term" value="F:phosphorelay sensor kinase activity"/>
    <property type="evidence" value="ECO:0007669"/>
    <property type="project" value="InterPro"/>
</dbReference>
<dbReference type="Pfam" id="PF02518">
    <property type="entry name" value="HATPase_c"/>
    <property type="match status" value="1"/>
</dbReference>
<dbReference type="PATRIC" id="fig|189381.12.peg.2382"/>
<feature type="domain" description="HAMP" evidence="19">
    <location>
        <begin position="187"/>
        <end position="239"/>
    </location>
</feature>
<dbReference type="PANTHER" id="PTHR45528">
    <property type="entry name" value="SENSOR HISTIDINE KINASE CPXA"/>
    <property type="match status" value="1"/>
</dbReference>
<accession>A0A0M0G4D7</accession>
<evidence type="ECO:0000256" key="1">
    <source>
        <dbReference type="ARBA" id="ARBA00000085"/>
    </source>
</evidence>
<dbReference type="Gene3D" id="6.10.340.10">
    <property type="match status" value="1"/>
</dbReference>
<name>A0A0M0G4D7_9BACI</name>
<gene>
    <name evidence="20" type="ORF">AF331_11805</name>
</gene>
<dbReference type="InterPro" id="IPR005467">
    <property type="entry name" value="His_kinase_dom"/>
</dbReference>
<keyword evidence="6" id="KW-0808">Transferase</keyword>
<dbReference type="Pfam" id="PF00672">
    <property type="entry name" value="HAMP"/>
    <property type="match status" value="1"/>
</dbReference>
<keyword evidence="8" id="KW-0547">Nucleotide-binding</keyword>